<organism evidence="4 5">
    <name type="scientific">Morchella conica CCBAS932</name>
    <dbReference type="NCBI Taxonomy" id="1392247"/>
    <lineage>
        <taxon>Eukaryota</taxon>
        <taxon>Fungi</taxon>
        <taxon>Dikarya</taxon>
        <taxon>Ascomycota</taxon>
        <taxon>Pezizomycotina</taxon>
        <taxon>Pezizomycetes</taxon>
        <taxon>Pezizales</taxon>
        <taxon>Morchellaceae</taxon>
        <taxon>Morchella</taxon>
    </lineage>
</organism>
<dbReference type="AlphaFoldDB" id="A0A3N4KP71"/>
<name>A0A3N4KP71_9PEZI</name>
<dbReference type="OrthoDB" id="5407659at2759"/>
<dbReference type="EMBL" id="ML119129">
    <property type="protein sequence ID" value="RPB12404.1"/>
    <property type="molecule type" value="Genomic_DNA"/>
</dbReference>
<evidence type="ECO:0000313" key="4">
    <source>
        <dbReference type="EMBL" id="RPB12404.1"/>
    </source>
</evidence>
<sequence length="272" mass="31475">MQTPELVEGDNHIFEDGITALCMLLARLSWPNRLADLYLKFDWKPERVSRIRWKHLLVFDVERLTPERLVTFTIAIQNRGAPLETCFGFIDCTLREIARPIYGQEAVYNGWKRKHCLKYQAVVTPDGIIIHLYGPVEGTKHDALNSMLMHLTGQSYYGDPAYPITEYLLSPFAGAAIGGDEQHWNRTMSKVRIIVEWCFKEVLQMFSYLDFTRSQKILSPIGIQYPVAVLLHNTHICLHRPQISQYFAGPEDEDVPELFAPPSLEEYFHYIE</sequence>
<evidence type="ECO:0000256" key="1">
    <source>
        <dbReference type="ARBA" id="ARBA00001968"/>
    </source>
</evidence>
<dbReference type="InterPro" id="IPR027806">
    <property type="entry name" value="HARBI1_dom"/>
</dbReference>
<dbReference type="STRING" id="1392247.A0A3N4KP71"/>
<dbReference type="Proteomes" id="UP000277580">
    <property type="component" value="Unassembled WGS sequence"/>
</dbReference>
<dbReference type="GO" id="GO:0046872">
    <property type="term" value="F:metal ion binding"/>
    <property type="evidence" value="ECO:0007669"/>
    <property type="project" value="UniProtKB-KW"/>
</dbReference>
<proteinExistence type="predicted"/>
<accession>A0A3N4KP71</accession>
<protein>
    <recommendedName>
        <fullName evidence="3">DDE Tnp4 domain-containing protein</fullName>
    </recommendedName>
</protein>
<gene>
    <name evidence="4" type="ORF">P167DRAFT_588521</name>
</gene>
<evidence type="ECO:0000256" key="2">
    <source>
        <dbReference type="ARBA" id="ARBA00022723"/>
    </source>
</evidence>
<feature type="domain" description="DDE Tnp4" evidence="3">
    <location>
        <begin position="90"/>
        <end position="233"/>
    </location>
</feature>
<dbReference type="InParanoid" id="A0A3N4KP71"/>
<comment type="cofactor">
    <cofactor evidence="1">
        <name>a divalent metal cation</name>
        <dbReference type="ChEBI" id="CHEBI:60240"/>
    </cofactor>
</comment>
<dbReference type="Pfam" id="PF13359">
    <property type="entry name" value="DDE_Tnp_4"/>
    <property type="match status" value="1"/>
</dbReference>
<keyword evidence="5" id="KW-1185">Reference proteome</keyword>
<reference evidence="4 5" key="1">
    <citation type="journal article" date="2018" name="Nat. Ecol. Evol.">
        <title>Pezizomycetes genomes reveal the molecular basis of ectomycorrhizal truffle lifestyle.</title>
        <authorList>
            <person name="Murat C."/>
            <person name="Payen T."/>
            <person name="Noel B."/>
            <person name="Kuo A."/>
            <person name="Morin E."/>
            <person name="Chen J."/>
            <person name="Kohler A."/>
            <person name="Krizsan K."/>
            <person name="Balestrini R."/>
            <person name="Da Silva C."/>
            <person name="Montanini B."/>
            <person name="Hainaut M."/>
            <person name="Levati E."/>
            <person name="Barry K.W."/>
            <person name="Belfiori B."/>
            <person name="Cichocki N."/>
            <person name="Clum A."/>
            <person name="Dockter R.B."/>
            <person name="Fauchery L."/>
            <person name="Guy J."/>
            <person name="Iotti M."/>
            <person name="Le Tacon F."/>
            <person name="Lindquist E.A."/>
            <person name="Lipzen A."/>
            <person name="Malagnac F."/>
            <person name="Mello A."/>
            <person name="Molinier V."/>
            <person name="Miyauchi S."/>
            <person name="Poulain J."/>
            <person name="Riccioni C."/>
            <person name="Rubini A."/>
            <person name="Sitrit Y."/>
            <person name="Splivallo R."/>
            <person name="Traeger S."/>
            <person name="Wang M."/>
            <person name="Zifcakova L."/>
            <person name="Wipf D."/>
            <person name="Zambonelli A."/>
            <person name="Paolocci F."/>
            <person name="Nowrousian M."/>
            <person name="Ottonello S."/>
            <person name="Baldrian P."/>
            <person name="Spatafora J.W."/>
            <person name="Henrissat B."/>
            <person name="Nagy L.G."/>
            <person name="Aury J.M."/>
            <person name="Wincker P."/>
            <person name="Grigoriev I.V."/>
            <person name="Bonfante P."/>
            <person name="Martin F.M."/>
        </authorList>
    </citation>
    <scope>NUCLEOTIDE SEQUENCE [LARGE SCALE GENOMIC DNA]</scope>
    <source>
        <strain evidence="4 5">CCBAS932</strain>
    </source>
</reference>
<evidence type="ECO:0000313" key="5">
    <source>
        <dbReference type="Proteomes" id="UP000277580"/>
    </source>
</evidence>
<evidence type="ECO:0000259" key="3">
    <source>
        <dbReference type="Pfam" id="PF13359"/>
    </source>
</evidence>
<keyword evidence="2" id="KW-0479">Metal-binding</keyword>